<dbReference type="GO" id="GO:0006396">
    <property type="term" value="P:RNA processing"/>
    <property type="evidence" value="ECO:0007669"/>
    <property type="project" value="InterPro"/>
</dbReference>
<name>A0A840PMZ5_9ACTN</name>
<dbReference type="Pfam" id="PF00588">
    <property type="entry name" value="SpoU_methylase"/>
    <property type="match status" value="1"/>
</dbReference>
<evidence type="ECO:0000256" key="3">
    <source>
        <dbReference type="ARBA" id="ARBA00022679"/>
    </source>
</evidence>
<dbReference type="InterPro" id="IPR029026">
    <property type="entry name" value="tRNA_m1G_MTases_N"/>
</dbReference>
<keyword evidence="6" id="KW-1185">Reference proteome</keyword>
<dbReference type="RefSeq" id="WP_185057059.1">
    <property type="nucleotide sequence ID" value="NZ_BAABIX010000016.1"/>
</dbReference>
<protein>
    <submittedName>
        <fullName evidence="5">TrmH family RNA methyltransferase</fullName>
    </submittedName>
</protein>
<evidence type="ECO:0000256" key="2">
    <source>
        <dbReference type="ARBA" id="ARBA00022603"/>
    </source>
</evidence>
<dbReference type="InterPro" id="IPR001537">
    <property type="entry name" value="SpoU_MeTrfase"/>
</dbReference>
<gene>
    <name evidence="5" type="ORF">HNP84_010033</name>
</gene>
<proteinExistence type="inferred from homology"/>
<dbReference type="PANTHER" id="PTHR43191:SF2">
    <property type="entry name" value="RRNA METHYLTRANSFERASE 3, MITOCHONDRIAL"/>
    <property type="match status" value="1"/>
</dbReference>
<feature type="domain" description="RNA 2-O ribose methyltransferase substrate binding" evidence="4">
    <location>
        <begin position="33"/>
        <end position="107"/>
    </location>
</feature>
<dbReference type="InterPro" id="IPR051259">
    <property type="entry name" value="rRNA_Methyltransferase"/>
</dbReference>
<sequence length="267" mass="27683">MARTELTNIRSPRVKAARRLAKRAFRERDLAFLAEGPQAVREALRLPGVVAELYVTAGAEARHADIVSAAAGAGVPVHLASGEVMAELAQTVTPQGLLAVCKLVHVPLAQAVTPGASLVAVLAHVRDPGNAGTVLRTADAAGADAVVFTDASVDPYNGKCVRASAGSLFHLPVATGAPVAEAVGRLKECGMRVLAADGAGERTLDDVDLSGPTAWIFGNEAWGLPDEVLRLADEVVRVPIYGQAESLNLATAAAVCLYASARTQREK</sequence>
<dbReference type="GO" id="GO:0005737">
    <property type="term" value="C:cytoplasm"/>
    <property type="evidence" value="ECO:0007669"/>
    <property type="project" value="UniProtKB-ARBA"/>
</dbReference>
<dbReference type="SMART" id="SM00967">
    <property type="entry name" value="SpoU_sub_bind"/>
    <property type="match status" value="1"/>
</dbReference>
<reference evidence="5 6" key="1">
    <citation type="submission" date="2020-08" db="EMBL/GenBank/DDBJ databases">
        <title>Genomic Encyclopedia of Type Strains, Phase IV (KMG-IV): sequencing the most valuable type-strain genomes for metagenomic binning, comparative biology and taxonomic classification.</title>
        <authorList>
            <person name="Goeker M."/>
        </authorList>
    </citation>
    <scope>NUCLEOTIDE SEQUENCE [LARGE SCALE GENOMIC DNA]</scope>
    <source>
        <strain evidence="5 6">DSM 45615</strain>
    </source>
</reference>
<dbReference type="InterPro" id="IPR029028">
    <property type="entry name" value="Alpha/beta_knot_MTases"/>
</dbReference>
<evidence type="ECO:0000313" key="6">
    <source>
        <dbReference type="Proteomes" id="UP000578449"/>
    </source>
</evidence>
<comment type="caution">
    <text evidence="5">The sequence shown here is derived from an EMBL/GenBank/DDBJ whole genome shotgun (WGS) entry which is preliminary data.</text>
</comment>
<dbReference type="SUPFAM" id="SSF75217">
    <property type="entry name" value="alpha/beta knot"/>
    <property type="match status" value="1"/>
</dbReference>
<dbReference type="CDD" id="cd18095">
    <property type="entry name" value="SpoU-like_rRNA-MTase"/>
    <property type="match status" value="1"/>
</dbReference>
<dbReference type="InterPro" id="IPR013123">
    <property type="entry name" value="SpoU_subst-bd"/>
</dbReference>
<dbReference type="AlphaFoldDB" id="A0A840PMZ5"/>
<dbReference type="Proteomes" id="UP000578449">
    <property type="component" value="Unassembled WGS sequence"/>
</dbReference>
<keyword evidence="3 5" id="KW-0808">Transferase</keyword>
<dbReference type="InterPro" id="IPR029064">
    <property type="entry name" value="Ribosomal_eL30-like_sf"/>
</dbReference>
<dbReference type="GO" id="GO:0003723">
    <property type="term" value="F:RNA binding"/>
    <property type="evidence" value="ECO:0007669"/>
    <property type="project" value="InterPro"/>
</dbReference>
<dbReference type="EMBL" id="JACHGN010000039">
    <property type="protein sequence ID" value="MBB5140266.1"/>
    <property type="molecule type" value="Genomic_DNA"/>
</dbReference>
<accession>A0A840PMZ5</accession>
<evidence type="ECO:0000256" key="1">
    <source>
        <dbReference type="ARBA" id="ARBA00007228"/>
    </source>
</evidence>
<dbReference type="SUPFAM" id="SSF55315">
    <property type="entry name" value="L30e-like"/>
    <property type="match status" value="1"/>
</dbReference>
<dbReference type="InterPro" id="IPR053888">
    <property type="entry name" value="MRM3-like_sub_bind"/>
</dbReference>
<dbReference type="Pfam" id="PF22435">
    <property type="entry name" value="MRM3-like_sub_bind"/>
    <property type="match status" value="1"/>
</dbReference>
<evidence type="ECO:0000259" key="4">
    <source>
        <dbReference type="SMART" id="SM00967"/>
    </source>
</evidence>
<comment type="similarity">
    <text evidence="1">Belongs to the class IV-like SAM-binding methyltransferase superfamily. RNA methyltransferase TrmH family.</text>
</comment>
<dbReference type="GO" id="GO:0032259">
    <property type="term" value="P:methylation"/>
    <property type="evidence" value="ECO:0007669"/>
    <property type="project" value="UniProtKB-KW"/>
</dbReference>
<dbReference type="PANTHER" id="PTHR43191">
    <property type="entry name" value="RRNA METHYLTRANSFERASE 3"/>
    <property type="match status" value="1"/>
</dbReference>
<organism evidence="5 6">
    <name type="scientific">Thermocatellispora tengchongensis</name>
    <dbReference type="NCBI Taxonomy" id="1073253"/>
    <lineage>
        <taxon>Bacteria</taxon>
        <taxon>Bacillati</taxon>
        <taxon>Actinomycetota</taxon>
        <taxon>Actinomycetes</taxon>
        <taxon>Streptosporangiales</taxon>
        <taxon>Streptosporangiaceae</taxon>
        <taxon>Thermocatellispora</taxon>
    </lineage>
</organism>
<dbReference type="GO" id="GO:0008173">
    <property type="term" value="F:RNA methyltransferase activity"/>
    <property type="evidence" value="ECO:0007669"/>
    <property type="project" value="InterPro"/>
</dbReference>
<keyword evidence="2 5" id="KW-0489">Methyltransferase</keyword>
<evidence type="ECO:0000313" key="5">
    <source>
        <dbReference type="EMBL" id="MBB5140266.1"/>
    </source>
</evidence>
<dbReference type="Gene3D" id="3.30.1330.30">
    <property type="match status" value="1"/>
</dbReference>
<dbReference type="Gene3D" id="3.40.1280.10">
    <property type="match status" value="1"/>
</dbReference>